<evidence type="ECO:0000256" key="2">
    <source>
        <dbReference type="SAM" id="Phobius"/>
    </source>
</evidence>
<feature type="region of interest" description="Disordered" evidence="1">
    <location>
        <begin position="194"/>
        <end position="213"/>
    </location>
</feature>
<dbReference type="RefSeq" id="XP_020904862.1">
    <property type="nucleotide sequence ID" value="XM_021049203.2"/>
</dbReference>
<sequence length="273" mass="30531">MIKQNKVISSEIEWYIGLKKEGNNWKWLSGHPLSWTKSSGDWPWHINQPSSDRDLEVYGKMWGSKLLYDDVTGWERIGYICEYRIDSPQCQNKVAKTTKASRVFKETTTTTTGGKGEQKGEFQIKYIAIALVVLLMFSICMLVAIYCWKNKKKDSGKAGVSEEDGIQSPTTTDVSGIIKSNSFVAFKMVHNNLANSKPTSAKPANDSSPTDGTYEAVCLKNEEMNLKGTIDSNVTSEPEKQNMNEVPESPTSHHNQNVEVVYASVDKSAKTKK</sequence>
<dbReference type="KEGG" id="epa:110243134"/>
<keyword evidence="2" id="KW-0472">Membrane</keyword>
<evidence type="ECO:0000256" key="1">
    <source>
        <dbReference type="SAM" id="MobiDB-lite"/>
    </source>
</evidence>
<dbReference type="InterPro" id="IPR016187">
    <property type="entry name" value="CTDL_fold"/>
</dbReference>
<evidence type="ECO:0008006" key="5">
    <source>
        <dbReference type="Google" id="ProtNLM"/>
    </source>
</evidence>
<keyword evidence="2" id="KW-1133">Transmembrane helix</keyword>
<feature type="compositionally biased region" description="Polar residues" evidence="1">
    <location>
        <begin position="243"/>
        <end position="258"/>
    </location>
</feature>
<protein>
    <recommendedName>
        <fullName evidence="5">C-type lectin domain-containing protein</fullName>
    </recommendedName>
</protein>
<dbReference type="CDD" id="cd00037">
    <property type="entry name" value="CLECT"/>
    <property type="match status" value="1"/>
</dbReference>
<dbReference type="GeneID" id="110243134"/>
<dbReference type="AlphaFoldDB" id="A0A913XHI9"/>
<dbReference type="OrthoDB" id="6003415at2759"/>
<dbReference type="SUPFAM" id="SSF56436">
    <property type="entry name" value="C-type lectin-like"/>
    <property type="match status" value="1"/>
</dbReference>
<feature type="transmembrane region" description="Helical" evidence="2">
    <location>
        <begin position="126"/>
        <end position="148"/>
    </location>
</feature>
<evidence type="ECO:0000313" key="3">
    <source>
        <dbReference type="EnsemblMetazoa" id="XP_020904862.1"/>
    </source>
</evidence>
<keyword evidence="4" id="KW-1185">Reference proteome</keyword>
<dbReference type="Proteomes" id="UP000887567">
    <property type="component" value="Unplaced"/>
</dbReference>
<accession>A0A913XHI9</accession>
<keyword evidence="2" id="KW-0812">Transmembrane</keyword>
<dbReference type="EnsemblMetazoa" id="XM_021049203.2">
    <property type="protein sequence ID" value="XP_020904862.1"/>
    <property type="gene ID" value="LOC110243134"/>
</dbReference>
<feature type="region of interest" description="Disordered" evidence="1">
    <location>
        <begin position="228"/>
        <end position="273"/>
    </location>
</feature>
<proteinExistence type="predicted"/>
<dbReference type="Gene3D" id="3.10.100.10">
    <property type="entry name" value="Mannose-Binding Protein A, subunit A"/>
    <property type="match status" value="1"/>
</dbReference>
<organism evidence="3 4">
    <name type="scientific">Exaiptasia diaphana</name>
    <name type="common">Tropical sea anemone</name>
    <name type="synonym">Aiptasia pulchella</name>
    <dbReference type="NCBI Taxonomy" id="2652724"/>
    <lineage>
        <taxon>Eukaryota</taxon>
        <taxon>Metazoa</taxon>
        <taxon>Cnidaria</taxon>
        <taxon>Anthozoa</taxon>
        <taxon>Hexacorallia</taxon>
        <taxon>Actiniaria</taxon>
        <taxon>Aiptasiidae</taxon>
        <taxon>Exaiptasia</taxon>
    </lineage>
</organism>
<evidence type="ECO:0000313" key="4">
    <source>
        <dbReference type="Proteomes" id="UP000887567"/>
    </source>
</evidence>
<dbReference type="InterPro" id="IPR016186">
    <property type="entry name" value="C-type_lectin-like/link_sf"/>
</dbReference>
<name>A0A913XHI9_EXADI</name>
<reference evidence="3" key="1">
    <citation type="submission" date="2022-11" db="UniProtKB">
        <authorList>
            <consortium name="EnsemblMetazoa"/>
        </authorList>
    </citation>
    <scope>IDENTIFICATION</scope>
</reference>